<dbReference type="EMBL" id="LT719092">
    <property type="protein sequence ID" value="SJK85221.1"/>
    <property type="molecule type" value="Genomic_DNA"/>
</dbReference>
<keyword evidence="3" id="KW-0408">Iron</keyword>
<dbReference type="NCBIfam" id="TIGR03961">
    <property type="entry name" value="rSAM_PTO1314"/>
    <property type="match status" value="1"/>
</dbReference>
<evidence type="ECO:0000256" key="4">
    <source>
        <dbReference type="ARBA" id="ARBA00023014"/>
    </source>
</evidence>
<dbReference type="STRING" id="1673428.CPM_1423"/>
<proteinExistence type="predicted"/>
<dbReference type="Pfam" id="PF11946">
    <property type="entry name" value="DUF3463"/>
    <property type="match status" value="1"/>
</dbReference>
<evidence type="ECO:0000313" key="9">
    <source>
        <dbReference type="Proteomes" id="UP000195607"/>
    </source>
</evidence>
<dbReference type="CDD" id="cd01335">
    <property type="entry name" value="Radical_SAM"/>
    <property type="match status" value="1"/>
</dbReference>
<keyword evidence="4" id="KW-0411">Iron-sulfur</keyword>
<evidence type="ECO:0000313" key="6">
    <source>
        <dbReference type="EMBL" id="SIM73781.1"/>
    </source>
</evidence>
<sequence length="339" mass="38889">MAMIKPVLWRTIERKLKGFNGSKAPLIAGHKLLYKCNLECKMCPFWRRKDEELLSVEDEVRMMEALKKGGVSFLGFEGGEPLLRNDIQDILAESHKRFHTSIVTNGWLLKTKLKSIENYVDYMFVSIDGIGELHDKMRGISGSFNKAMEGIRAAKGHISIALSSTITEENYFQAKDLVLMANKLGVPINFQIAYNYSTAEKESPEMGKLKQAIEVLLGMKEKGYWIVNSKEYFQAVTNSWFNGIEWKCKPWLTMNIDPLGNLVMPCYVLNEYKGKSKVWDIDIVKVWNNYSWAEFESCNKCALSCYLEPSLFTWKNPTMIKERIIDGLIDYIHSKTTAV</sequence>
<dbReference type="InterPro" id="IPR023863">
    <property type="entry name" value="rSAM_PTO1314"/>
</dbReference>
<dbReference type="InterPro" id="IPR022563">
    <property type="entry name" value="DUF3463"/>
</dbReference>
<evidence type="ECO:0000259" key="5">
    <source>
        <dbReference type="PROSITE" id="PS51918"/>
    </source>
</evidence>
<dbReference type="Proteomes" id="UP000187822">
    <property type="component" value="Chromosome I"/>
</dbReference>
<dbReference type="Pfam" id="PF04055">
    <property type="entry name" value="Radical_SAM"/>
    <property type="match status" value="1"/>
</dbReference>
<dbReference type="PANTHER" id="PTHR11228:SF7">
    <property type="entry name" value="PQQA PEPTIDE CYCLASE"/>
    <property type="match status" value="1"/>
</dbReference>
<dbReference type="PANTHER" id="PTHR11228">
    <property type="entry name" value="RADICAL SAM DOMAIN PROTEIN"/>
    <property type="match status" value="1"/>
</dbReference>
<dbReference type="KEGG" id="cdiv:CPM_1423"/>
<evidence type="ECO:0000256" key="2">
    <source>
        <dbReference type="ARBA" id="ARBA00022723"/>
    </source>
</evidence>
<keyword evidence="2" id="KW-0479">Metal-binding</keyword>
<dbReference type="RefSeq" id="WP_077076495.1">
    <property type="nucleotide sequence ID" value="NZ_LT671858.1"/>
</dbReference>
<dbReference type="Proteomes" id="UP000195607">
    <property type="component" value="Chromosome I"/>
</dbReference>
<dbReference type="OrthoDB" id="5620at2157"/>
<evidence type="ECO:0000256" key="1">
    <source>
        <dbReference type="ARBA" id="ARBA00022691"/>
    </source>
</evidence>
<dbReference type="GO" id="GO:0051536">
    <property type="term" value="F:iron-sulfur cluster binding"/>
    <property type="evidence" value="ECO:0007669"/>
    <property type="project" value="UniProtKB-KW"/>
</dbReference>
<feature type="domain" description="Radical SAM core" evidence="5">
    <location>
        <begin position="19"/>
        <end position="225"/>
    </location>
</feature>
<dbReference type="GO" id="GO:0006783">
    <property type="term" value="P:heme biosynthetic process"/>
    <property type="evidence" value="ECO:0007669"/>
    <property type="project" value="TreeGrafter"/>
</dbReference>
<keyword evidence="8" id="KW-1185">Reference proteome</keyword>
<protein>
    <submittedName>
        <fullName evidence="6">Radical SAM superfamily enzyme</fullName>
    </submittedName>
</protein>
<evidence type="ECO:0000313" key="7">
    <source>
        <dbReference type="EMBL" id="SJK85221.1"/>
    </source>
</evidence>
<dbReference type="SFLD" id="SFLDS00029">
    <property type="entry name" value="Radical_SAM"/>
    <property type="match status" value="1"/>
</dbReference>
<dbReference type="SFLD" id="SFLDG01067">
    <property type="entry name" value="SPASM/twitch_domain_containing"/>
    <property type="match status" value="1"/>
</dbReference>
<evidence type="ECO:0000256" key="3">
    <source>
        <dbReference type="ARBA" id="ARBA00023004"/>
    </source>
</evidence>
<dbReference type="Gene3D" id="3.20.20.70">
    <property type="entry name" value="Aldolase class I"/>
    <property type="match status" value="1"/>
</dbReference>
<keyword evidence="1" id="KW-0949">S-adenosyl-L-methionine</keyword>
<dbReference type="EMBL" id="LT671858">
    <property type="protein sequence ID" value="SIM73781.1"/>
    <property type="molecule type" value="Genomic_DNA"/>
</dbReference>
<reference evidence="8" key="2">
    <citation type="submission" date="2016-06" db="EMBL/GenBank/DDBJ databases">
        <authorList>
            <person name="Toshchakov V.S."/>
        </authorList>
    </citation>
    <scope>NUCLEOTIDE SEQUENCE [LARGE SCALE GENOMIC DNA]</scope>
    <source>
        <strain>PM4 (JCM 30641</strain>
        <strain evidence="8">\VKM B-2940)</strain>
    </source>
</reference>
<organism evidence="6 9">
    <name type="scientific">Cuniculiplasma divulgatum</name>
    <dbReference type="NCBI Taxonomy" id="1673428"/>
    <lineage>
        <taxon>Archaea</taxon>
        <taxon>Methanobacteriati</taxon>
        <taxon>Thermoplasmatota</taxon>
        <taxon>Thermoplasmata</taxon>
        <taxon>Thermoplasmatales</taxon>
        <taxon>Cuniculiplasmataceae</taxon>
        <taxon>Cuniculiplasma</taxon>
    </lineage>
</organism>
<dbReference type="InterPro" id="IPR058240">
    <property type="entry name" value="rSAM_sf"/>
</dbReference>
<dbReference type="AlphaFoldDB" id="A0A1N5VLE3"/>
<dbReference type="InterPro" id="IPR013785">
    <property type="entry name" value="Aldolase_TIM"/>
</dbReference>
<name>A0A1N5VLE3_9ARCH</name>
<dbReference type="GO" id="GO:0046872">
    <property type="term" value="F:metal ion binding"/>
    <property type="evidence" value="ECO:0007669"/>
    <property type="project" value="UniProtKB-KW"/>
</dbReference>
<dbReference type="GeneID" id="41588669"/>
<reference evidence="7" key="3">
    <citation type="submission" date="2016-06" db="EMBL/GenBank/DDBJ databases">
        <authorList>
            <person name="Olsen C.W."/>
            <person name="Carey S."/>
            <person name="Hinshaw L."/>
            <person name="Karasin A.I."/>
        </authorList>
    </citation>
    <scope>NUCLEOTIDE SEQUENCE [LARGE SCALE GENOMIC DNA]</scope>
    <source>
        <strain evidence="7">PM4</strain>
    </source>
</reference>
<reference evidence="6 9" key="1">
    <citation type="submission" date="2016-04" db="EMBL/GenBank/DDBJ databases">
        <authorList>
            <person name="Evans L.H."/>
            <person name="Alamgir A."/>
            <person name="Owens N."/>
            <person name="Weber N.D."/>
            <person name="Virtaneva K."/>
            <person name="Barbian K."/>
            <person name="Babar A."/>
            <person name="Rosenke K."/>
        </authorList>
    </citation>
    <scope>NUCLEOTIDE SEQUENCE [LARGE SCALE GENOMIC DNA]</scope>
    <source>
        <strain evidence="6">S5</strain>
        <strain evidence="9">S5(T) (JCM 30642 \VKM B-2941)</strain>
    </source>
</reference>
<dbReference type="SUPFAM" id="SSF102114">
    <property type="entry name" value="Radical SAM enzymes"/>
    <property type="match status" value="1"/>
</dbReference>
<dbReference type="InterPro" id="IPR007197">
    <property type="entry name" value="rSAM"/>
</dbReference>
<dbReference type="InterPro" id="IPR050377">
    <property type="entry name" value="Radical_SAM_PqqE_MftC-like"/>
</dbReference>
<accession>A0A1N5VLE3</accession>
<gene>
    <name evidence="7" type="ORF">CPM_1423</name>
    <name evidence="6" type="ORF">CSP5_1424</name>
</gene>
<dbReference type="PROSITE" id="PS51918">
    <property type="entry name" value="RADICAL_SAM"/>
    <property type="match status" value="1"/>
</dbReference>
<evidence type="ECO:0000313" key="8">
    <source>
        <dbReference type="Proteomes" id="UP000187822"/>
    </source>
</evidence>
<dbReference type="GO" id="GO:0003824">
    <property type="term" value="F:catalytic activity"/>
    <property type="evidence" value="ECO:0007669"/>
    <property type="project" value="InterPro"/>
</dbReference>